<evidence type="ECO:0000313" key="4">
    <source>
        <dbReference type="Proteomes" id="UP000006622"/>
    </source>
</evidence>
<evidence type="ECO:0000313" key="3">
    <source>
        <dbReference type="EMBL" id="AEH60510.1"/>
    </source>
</evidence>
<keyword evidence="4" id="KW-1185">Reference proteome</keyword>
<evidence type="ECO:0000256" key="1">
    <source>
        <dbReference type="SAM" id="MobiDB-lite"/>
    </source>
</evidence>
<dbReference type="STRING" id="679901.Mzhil_0643"/>
<evidence type="ECO:0000256" key="2">
    <source>
        <dbReference type="SAM" id="Phobius"/>
    </source>
</evidence>
<dbReference type="KEGG" id="mzh:Mzhil_0643"/>
<dbReference type="Proteomes" id="UP000006622">
    <property type="component" value="Chromosome"/>
</dbReference>
<feature type="region of interest" description="Disordered" evidence="1">
    <location>
        <begin position="210"/>
        <end position="234"/>
    </location>
</feature>
<proteinExistence type="predicted"/>
<keyword evidence="2" id="KW-0812">Transmembrane</keyword>
<dbReference type="AlphaFoldDB" id="F7XQK7"/>
<keyword evidence="2" id="KW-1133">Transmembrane helix</keyword>
<protein>
    <submittedName>
        <fullName evidence="3">Uncharacterized protein</fullName>
    </submittedName>
</protein>
<gene>
    <name evidence="3" type="ordered locus">Mzhil_0643</name>
</gene>
<feature type="transmembrane region" description="Helical" evidence="2">
    <location>
        <begin position="60"/>
        <end position="89"/>
    </location>
</feature>
<organism evidence="3 4">
    <name type="scientific">Methanosalsum zhilinae (strain DSM 4017 / NBRC 107636 / OCM 62 / WeN5)</name>
    <name type="common">Methanohalophilus zhilinae</name>
    <dbReference type="NCBI Taxonomy" id="679901"/>
    <lineage>
        <taxon>Archaea</taxon>
        <taxon>Methanobacteriati</taxon>
        <taxon>Methanobacteriota</taxon>
        <taxon>Stenosarchaea group</taxon>
        <taxon>Methanomicrobia</taxon>
        <taxon>Methanosarcinales</taxon>
        <taxon>Methanosarcinaceae</taxon>
        <taxon>Methanosalsum</taxon>
    </lineage>
</organism>
<reference evidence="3 4" key="1">
    <citation type="submission" date="2010-07" db="EMBL/GenBank/DDBJ databases">
        <title>The complete genome of Methanosalsum zhilinae DSM 4017.</title>
        <authorList>
            <consortium name="US DOE Joint Genome Institute (JGI-PGF)"/>
            <person name="Lucas S."/>
            <person name="Copeland A."/>
            <person name="Lapidus A."/>
            <person name="Glavina del Rio T."/>
            <person name="Dalin E."/>
            <person name="Tice H."/>
            <person name="Bruce D."/>
            <person name="Goodwin L."/>
            <person name="Pitluck S."/>
            <person name="Kyrpides N."/>
            <person name="Mavromatis K."/>
            <person name="Ovchinnikova G."/>
            <person name="Daligault H."/>
            <person name="Detter J.C."/>
            <person name="Han C."/>
            <person name="Tapia R."/>
            <person name="Larimer F."/>
            <person name="Land M."/>
            <person name="Hauser L."/>
            <person name="Markowitz V."/>
            <person name="Cheng J.-F."/>
            <person name="Hugenholtz P."/>
            <person name="Woyke T."/>
            <person name="Wu D."/>
            <person name="Spring S."/>
            <person name="Schueler E."/>
            <person name="Brambilla E."/>
            <person name="Klenk H.-P."/>
            <person name="Eisen J.A."/>
        </authorList>
    </citation>
    <scope>NUCLEOTIDE SEQUENCE [LARGE SCALE GENOMIC DNA]</scope>
    <source>
        <strain evidence="4">DSM 4017 / NBRC 107636 / OCM 62 / WeN5</strain>
    </source>
</reference>
<feature type="transmembrane region" description="Helical" evidence="2">
    <location>
        <begin position="167"/>
        <end position="186"/>
    </location>
</feature>
<dbReference type="EMBL" id="CP002101">
    <property type="protein sequence ID" value="AEH60510.1"/>
    <property type="molecule type" value="Genomic_DNA"/>
</dbReference>
<accession>F7XQK7</accession>
<feature type="transmembrane region" description="Helical" evidence="2">
    <location>
        <begin position="20"/>
        <end position="40"/>
    </location>
</feature>
<keyword evidence="2" id="KW-0472">Membrane</keyword>
<dbReference type="HOGENOM" id="CLU_081759_0_0_2"/>
<dbReference type="Pfam" id="PF24334">
    <property type="entry name" value="DUF7502"/>
    <property type="match status" value="1"/>
</dbReference>
<sequence>MEFDDLIQKYDSAIKKYRYIYIFMDFLIISVVLYIIFYIFNINQLFAFISFLEIYAGRTYYLYDIAISFDTVASIIAVAIISLILVSVLHFRKNYLNSMDLLESRYSILKDRLKTAYDNREKTNIVVSDLIKGVSEDISGFKKSESNAASNKKEAIKPSDLLNKKRIKVTVLTLLALTSVLVYITATDTRTDFAPESIIEYGERIPFIPRINDDPSDPLPVGDDTTDETDAPELPDGERTIIVVEGKDVDLTIPPGSGMGFAREEEGEPQIFDFVPSSAHEVNVMSSPAYYEDLPEGYEGLIKAYFEEMSKE</sequence>
<feature type="compositionally biased region" description="Acidic residues" evidence="1">
    <location>
        <begin position="224"/>
        <end position="234"/>
    </location>
</feature>
<dbReference type="InterPro" id="IPR055925">
    <property type="entry name" value="DUF7502"/>
</dbReference>
<name>F7XQK7_METZD</name>